<dbReference type="FunFam" id="1.20.1250.20:FF:000532">
    <property type="entry name" value="SLC (SoLute Carrier) homolog"/>
    <property type="match status" value="1"/>
</dbReference>
<feature type="transmembrane region" description="Helical" evidence="5">
    <location>
        <begin position="151"/>
        <end position="170"/>
    </location>
</feature>
<protein>
    <recommendedName>
        <fullName evidence="8">Major facilitator superfamily (MFS) profile domain-containing protein</fullName>
    </recommendedName>
</protein>
<dbReference type="Proteomes" id="UP001620626">
    <property type="component" value="Unassembled WGS sequence"/>
</dbReference>
<feature type="transmembrane region" description="Helical" evidence="5">
    <location>
        <begin position="402"/>
        <end position="419"/>
    </location>
</feature>
<keyword evidence="3 5" id="KW-1133">Transmembrane helix</keyword>
<evidence type="ECO:0000256" key="3">
    <source>
        <dbReference type="ARBA" id="ARBA00022989"/>
    </source>
</evidence>
<feature type="transmembrane region" description="Helical" evidence="5">
    <location>
        <begin position="348"/>
        <end position="368"/>
    </location>
</feature>
<dbReference type="SUPFAM" id="SSF103473">
    <property type="entry name" value="MFS general substrate transporter"/>
    <property type="match status" value="1"/>
</dbReference>
<sequence>MYVFDAVTVAAWPTRKSQRRKIQMPNQIFRVPLEPNCLLNTNKKASSINSLNTSKSSLSSSTSSSKQVPLLPSMRLLLALCLCLVYITVSVSSSNIAVAVICMIKCERRHGYHGTLEWETDKEGLLLAAQNIGSLFMLATGFFADRINGKWMVAVGLALCLAGNLTLPLLASKSFWYAFGARIAIGSSDAFIAPAMSSLITRWFPHTERAVAIGCITGGRQLGTLFILPVAGALCGNWPLIFHLSSLVAALAAFLWLPIGADKPSKQCCMPNKERLYIESRIACEHIGKRTQSRRVPWHKMARSVPLWVNVFSLICHEYPLVIMLQFLPNYMRDVLELAPTQNGLLSALPILFLLASKWVSSSLSSWVSSRREAAHSFASGDDQTAVDAWEERRRGTRICKAFNAVASLGLALCIAAVPQFNKQLAHWAVVALCGAMAFAGFHTPGVQTALLQLAPPFSGIITGIAFFVVSIFSIGNKVLTKWIVQNGTKDEWAVVFYVSAVVAALPVVVFSMWGSDQPQLWARSSSMKRTQNSIASTITTATTISVKRKECPADTEKHQA</sequence>
<dbReference type="Pfam" id="PF07690">
    <property type="entry name" value="MFS_1"/>
    <property type="match status" value="1"/>
</dbReference>
<keyword evidence="4 5" id="KW-0472">Membrane</keyword>
<feature type="transmembrane region" description="Helical" evidence="5">
    <location>
        <begin position="425"/>
        <end position="442"/>
    </location>
</feature>
<proteinExistence type="predicted"/>
<dbReference type="InterPro" id="IPR050382">
    <property type="entry name" value="MFS_Na/Anion_cotransporter"/>
</dbReference>
<dbReference type="PANTHER" id="PTHR11662">
    <property type="entry name" value="SOLUTE CARRIER FAMILY 17"/>
    <property type="match status" value="1"/>
</dbReference>
<feature type="transmembrane region" description="Helical" evidence="5">
    <location>
        <begin position="76"/>
        <end position="104"/>
    </location>
</feature>
<accession>A0ABD2M3G2</accession>
<evidence type="ECO:0000256" key="2">
    <source>
        <dbReference type="ARBA" id="ARBA00022692"/>
    </source>
</evidence>
<evidence type="ECO:0000256" key="1">
    <source>
        <dbReference type="ARBA" id="ARBA00004141"/>
    </source>
</evidence>
<evidence type="ECO:0000256" key="5">
    <source>
        <dbReference type="SAM" id="Phobius"/>
    </source>
</evidence>
<evidence type="ECO:0000313" key="7">
    <source>
        <dbReference type="Proteomes" id="UP001620626"/>
    </source>
</evidence>
<evidence type="ECO:0000256" key="4">
    <source>
        <dbReference type="ARBA" id="ARBA00023136"/>
    </source>
</evidence>
<gene>
    <name evidence="6" type="ORF">niasHT_001960</name>
</gene>
<comment type="caution">
    <text evidence="6">The sequence shown here is derived from an EMBL/GenBank/DDBJ whole genome shotgun (WGS) entry which is preliminary data.</text>
</comment>
<feature type="transmembrane region" description="Helical" evidence="5">
    <location>
        <begin position="454"/>
        <end position="475"/>
    </location>
</feature>
<dbReference type="Gene3D" id="1.20.1250.20">
    <property type="entry name" value="MFS general substrate transporter like domains"/>
    <property type="match status" value="2"/>
</dbReference>
<feature type="transmembrane region" description="Helical" evidence="5">
    <location>
        <begin position="495"/>
        <end position="514"/>
    </location>
</feature>
<dbReference type="InterPro" id="IPR036259">
    <property type="entry name" value="MFS_trans_sf"/>
</dbReference>
<keyword evidence="2 5" id="KW-0812">Transmembrane</keyword>
<dbReference type="GO" id="GO:0016020">
    <property type="term" value="C:membrane"/>
    <property type="evidence" value="ECO:0007669"/>
    <property type="project" value="UniProtKB-SubCell"/>
</dbReference>
<feature type="transmembrane region" description="Helical" evidence="5">
    <location>
        <begin position="307"/>
        <end position="328"/>
    </location>
</feature>
<keyword evidence="7" id="KW-1185">Reference proteome</keyword>
<feature type="transmembrane region" description="Helical" evidence="5">
    <location>
        <begin position="240"/>
        <end position="257"/>
    </location>
</feature>
<reference evidence="6 7" key="1">
    <citation type="submission" date="2024-10" db="EMBL/GenBank/DDBJ databases">
        <authorList>
            <person name="Kim D."/>
        </authorList>
    </citation>
    <scope>NUCLEOTIDE SEQUENCE [LARGE SCALE GENOMIC DNA]</scope>
    <source>
        <strain evidence="6">BH-2024</strain>
    </source>
</reference>
<dbReference type="InterPro" id="IPR011701">
    <property type="entry name" value="MFS"/>
</dbReference>
<comment type="subcellular location">
    <subcellularLocation>
        <location evidence="1">Membrane</location>
        <topology evidence="1">Multi-pass membrane protein</topology>
    </subcellularLocation>
</comment>
<evidence type="ECO:0000313" key="6">
    <source>
        <dbReference type="EMBL" id="KAL3121961.1"/>
    </source>
</evidence>
<name>A0ABD2M3G2_9BILA</name>
<organism evidence="6 7">
    <name type="scientific">Heterodera trifolii</name>
    <dbReference type="NCBI Taxonomy" id="157864"/>
    <lineage>
        <taxon>Eukaryota</taxon>
        <taxon>Metazoa</taxon>
        <taxon>Ecdysozoa</taxon>
        <taxon>Nematoda</taxon>
        <taxon>Chromadorea</taxon>
        <taxon>Rhabditida</taxon>
        <taxon>Tylenchina</taxon>
        <taxon>Tylenchomorpha</taxon>
        <taxon>Tylenchoidea</taxon>
        <taxon>Heteroderidae</taxon>
        <taxon>Heteroderinae</taxon>
        <taxon>Heterodera</taxon>
    </lineage>
</organism>
<dbReference type="AlphaFoldDB" id="A0ABD2M3G2"/>
<dbReference type="PANTHER" id="PTHR11662:SF53">
    <property type="entry name" value="MAJOR FACILITATOR SUPERFAMILY (MFS) PROFILE DOMAIN-CONTAINING PROTEIN"/>
    <property type="match status" value="1"/>
</dbReference>
<evidence type="ECO:0008006" key="8">
    <source>
        <dbReference type="Google" id="ProtNLM"/>
    </source>
</evidence>
<dbReference type="EMBL" id="JBICBT010000166">
    <property type="protein sequence ID" value="KAL3121961.1"/>
    <property type="molecule type" value="Genomic_DNA"/>
</dbReference>